<dbReference type="AlphaFoldDB" id="A0A553DXT4"/>
<feature type="chain" id="PRO_5022072219" description="Carboxypeptidase-like regulatory domain-containing protein" evidence="1">
    <location>
        <begin position="19"/>
        <end position="387"/>
    </location>
</feature>
<keyword evidence="1" id="KW-0732">Signal</keyword>
<proteinExistence type="predicted"/>
<dbReference type="OrthoDB" id="1307311at2"/>
<evidence type="ECO:0000256" key="1">
    <source>
        <dbReference type="SAM" id="SignalP"/>
    </source>
</evidence>
<comment type="caution">
    <text evidence="2">The sequence shown here is derived from an EMBL/GenBank/DDBJ whole genome shotgun (WGS) entry which is preliminary data.</text>
</comment>
<dbReference type="InterPro" id="IPR008969">
    <property type="entry name" value="CarboxyPept-like_regulatory"/>
</dbReference>
<dbReference type="RefSeq" id="WP_144257083.1">
    <property type="nucleotide sequence ID" value="NZ_VJZT01000013.1"/>
</dbReference>
<dbReference type="Proteomes" id="UP000316371">
    <property type="component" value="Unassembled WGS sequence"/>
</dbReference>
<sequence length="387" mass="44676">MKKWFVVLFFILKSSLFAQNTEQSIVIKDFQTNLPIENATVIIMKTKQILLSNKDGKVTFMLNGASNVQVFQAAYVTQTIRWTALKQNQNTVYLKNKYTKLDEVIVTKENPQKILQALVTNSIKKLTIPAQLKVYAREFFKLNGAYAYYNDGLINFQLVANQKKVTTTLLVEQNRSYGLLEQEVSPDLLGYNLNTIMENYYSFKYLKPVLEPKATKDYDFIIKSLAANSDYYVMTVIPLDESKKAVDNFEIIYDPSKKIILEYGSKTSSKALAKVKEKGIVGSKNRTKSEFKVTYRIDGANYFLLTSNEEIGYDLVLKDKIKSIEVRNHFITTSFNKQNFTYTESDVFREKTLFNKKNTILTNYWDVSGFATTEEEQAIIKKLEFRL</sequence>
<protein>
    <recommendedName>
        <fullName evidence="4">Carboxypeptidase-like regulatory domain-containing protein</fullName>
    </recommendedName>
</protein>
<evidence type="ECO:0000313" key="3">
    <source>
        <dbReference type="Proteomes" id="UP000316371"/>
    </source>
</evidence>
<organism evidence="2 3">
    <name type="scientific">Flavobacterium restrictum</name>
    <dbReference type="NCBI Taxonomy" id="2594428"/>
    <lineage>
        <taxon>Bacteria</taxon>
        <taxon>Pseudomonadati</taxon>
        <taxon>Bacteroidota</taxon>
        <taxon>Flavobacteriia</taxon>
        <taxon>Flavobacteriales</taxon>
        <taxon>Flavobacteriaceae</taxon>
        <taxon>Flavobacterium</taxon>
    </lineage>
</organism>
<name>A0A553DXT4_9FLAO</name>
<accession>A0A553DXT4</accession>
<gene>
    <name evidence="2" type="ORF">FNW21_12465</name>
</gene>
<reference evidence="2 3" key="1">
    <citation type="submission" date="2019-07" db="EMBL/GenBank/DDBJ databases">
        <title>Novel species of Flavobacterium.</title>
        <authorList>
            <person name="Liu Q."/>
            <person name="Xin Y.-H."/>
        </authorList>
    </citation>
    <scope>NUCLEOTIDE SEQUENCE [LARGE SCALE GENOMIC DNA]</scope>
    <source>
        <strain evidence="2 3">LB1R34</strain>
    </source>
</reference>
<dbReference type="EMBL" id="VJZT01000013">
    <property type="protein sequence ID" value="TRX37591.1"/>
    <property type="molecule type" value="Genomic_DNA"/>
</dbReference>
<evidence type="ECO:0008006" key="4">
    <source>
        <dbReference type="Google" id="ProtNLM"/>
    </source>
</evidence>
<feature type="signal peptide" evidence="1">
    <location>
        <begin position="1"/>
        <end position="18"/>
    </location>
</feature>
<dbReference type="SUPFAM" id="SSF49464">
    <property type="entry name" value="Carboxypeptidase regulatory domain-like"/>
    <property type="match status" value="1"/>
</dbReference>
<keyword evidence="3" id="KW-1185">Reference proteome</keyword>
<evidence type="ECO:0000313" key="2">
    <source>
        <dbReference type="EMBL" id="TRX37591.1"/>
    </source>
</evidence>